<evidence type="ECO:0000256" key="2">
    <source>
        <dbReference type="SAM" id="Phobius"/>
    </source>
</evidence>
<evidence type="ECO:0000313" key="4">
    <source>
        <dbReference type="Proteomes" id="UP000349468"/>
    </source>
</evidence>
<feature type="compositionally biased region" description="Basic and acidic residues" evidence="1">
    <location>
        <begin position="26"/>
        <end position="39"/>
    </location>
</feature>
<dbReference type="AlphaFoldDB" id="A0A5E7J735"/>
<accession>A0A5E7J735</accession>
<protein>
    <submittedName>
        <fullName evidence="3">Uncharacterized protein</fullName>
    </submittedName>
</protein>
<gene>
    <name evidence="3" type="ORF">PS870_01693</name>
</gene>
<reference evidence="3 4" key="1">
    <citation type="submission" date="2019-09" db="EMBL/GenBank/DDBJ databases">
        <authorList>
            <person name="Chandra G."/>
            <person name="Truman W A."/>
        </authorList>
    </citation>
    <scope>NUCLEOTIDE SEQUENCE [LARGE SCALE GENOMIC DNA]</scope>
    <source>
        <strain evidence="3">PS870</strain>
    </source>
</reference>
<organism evidence="3 4">
    <name type="scientific">Pseudomonas fluorescens</name>
    <dbReference type="NCBI Taxonomy" id="294"/>
    <lineage>
        <taxon>Bacteria</taxon>
        <taxon>Pseudomonadati</taxon>
        <taxon>Pseudomonadota</taxon>
        <taxon>Gammaproteobacteria</taxon>
        <taxon>Pseudomonadales</taxon>
        <taxon>Pseudomonadaceae</taxon>
        <taxon>Pseudomonas</taxon>
    </lineage>
</organism>
<evidence type="ECO:0000313" key="3">
    <source>
        <dbReference type="EMBL" id="VVO79073.1"/>
    </source>
</evidence>
<feature type="region of interest" description="Disordered" evidence="1">
    <location>
        <begin position="14"/>
        <end position="39"/>
    </location>
</feature>
<dbReference type="Proteomes" id="UP000349468">
    <property type="component" value="Unassembled WGS sequence"/>
</dbReference>
<keyword evidence="2" id="KW-0472">Membrane</keyword>
<evidence type="ECO:0000256" key="1">
    <source>
        <dbReference type="SAM" id="MobiDB-lite"/>
    </source>
</evidence>
<proteinExistence type="predicted"/>
<dbReference type="EMBL" id="CABVIK010000005">
    <property type="protein sequence ID" value="VVO79073.1"/>
    <property type="molecule type" value="Genomic_DNA"/>
</dbReference>
<keyword evidence="2" id="KW-0812">Transmembrane</keyword>
<feature type="transmembrane region" description="Helical" evidence="2">
    <location>
        <begin position="115"/>
        <end position="134"/>
    </location>
</feature>
<sequence length="138" mass="15092">MKLSQYEPKLFRDSHIPPTSFVKGDSVPKRKDTDPMNDITREELNARLEALESRMDSRVGAIGGKIDAFLAAQVERDKASEYRFGRIESDLSSIKTDLKTTSTEVGVVHRTLARYMGGIAVAAAIAGIVVGAVINHAF</sequence>
<keyword evidence="2" id="KW-1133">Transmembrane helix</keyword>
<name>A0A5E7J735_PSEFL</name>